<dbReference type="Proteomes" id="UP001165083">
    <property type="component" value="Unassembled WGS sequence"/>
</dbReference>
<dbReference type="GO" id="GO:0015421">
    <property type="term" value="F:ABC-type oligopeptide transporter activity"/>
    <property type="evidence" value="ECO:0007669"/>
    <property type="project" value="TreeGrafter"/>
</dbReference>
<keyword evidence="3" id="KW-1185">Reference proteome</keyword>
<evidence type="ECO:0000313" key="2">
    <source>
        <dbReference type="EMBL" id="GMF29146.1"/>
    </source>
</evidence>
<dbReference type="AlphaFoldDB" id="A0A9W6U575"/>
<protein>
    <submittedName>
        <fullName evidence="2">Unnamed protein product</fullName>
    </submittedName>
</protein>
<gene>
    <name evidence="2" type="ORF">Plil01_001234400</name>
</gene>
<comment type="caution">
    <text evidence="2">The sequence shown here is derived from an EMBL/GenBank/DDBJ whole genome shotgun (WGS) entry which is preliminary data.</text>
</comment>
<accession>A0A9W6U575</accession>
<dbReference type="GO" id="GO:0016887">
    <property type="term" value="F:ATP hydrolysis activity"/>
    <property type="evidence" value="ECO:0007669"/>
    <property type="project" value="InterPro"/>
</dbReference>
<dbReference type="Gene3D" id="3.40.50.300">
    <property type="entry name" value="P-loop containing nucleotide triphosphate hydrolases"/>
    <property type="match status" value="1"/>
</dbReference>
<dbReference type="InterPro" id="IPR003439">
    <property type="entry name" value="ABC_transporter-like_ATP-bd"/>
</dbReference>
<evidence type="ECO:0000313" key="3">
    <source>
        <dbReference type="Proteomes" id="UP001165083"/>
    </source>
</evidence>
<sequence length="108" mass="11677">MKGEQLSGGQKQRIAIARAILKNPNILLLDEATSALDSESEKVVQEALDKVVALKRRTTIVIAHRLSTIRRADMICVVSGGKIAEQGTHQELLQLNGIYANLVESASA</sequence>
<feature type="domain" description="ABC transporter" evidence="1">
    <location>
        <begin position="3"/>
        <end position="34"/>
    </location>
</feature>
<proteinExistence type="predicted"/>
<dbReference type="GO" id="GO:0005743">
    <property type="term" value="C:mitochondrial inner membrane"/>
    <property type="evidence" value="ECO:0007669"/>
    <property type="project" value="TreeGrafter"/>
</dbReference>
<reference evidence="2" key="1">
    <citation type="submission" date="2023-04" db="EMBL/GenBank/DDBJ databases">
        <title>Phytophthora lilii NBRC 32176.</title>
        <authorList>
            <person name="Ichikawa N."/>
            <person name="Sato H."/>
            <person name="Tonouchi N."/>
        </authorList>
    </citation>
    <scope>NUCLEOTIDE SEQUENCE</scope>
    <source>
        <strain evidence="2">NBRC 32176</strain>
    </source>
</reference>
<dbReference type="InterPro" id="IPR039421">
    <property type="entry name" value="Type_1_exporter"/>
</dbReference>
<name>A0A9W6U575_9STRA</name>
<organism evidence="2 3">
    <name type="scientific">Phytophthora lilii</name>
    <dbReference type="NCBI Taxonomy" id="2077276"/>
    <lineage>
        <taxon>Eukaryota</taxon>
        <taxon>Sar</taxon>
        <taxon>Stramenopiles</taxon>
        <taxon>Oomycota</taxon>
        <taxon>Peronosporomycetes</taxon>
        <taxon>Peronosporales</taxon>
        <taxon>Peronosporaceae</taxon>
        <taxon>Phytophthora</taxon>
    </lineage>
</organism>
<dbReference type="EMBL" id="BSXW01000758">
    <property type="protein sequence ID" value="GMF29146.1"/>
    <property type="molecule type" value="Genomic_DNA"/>
</dbReference>
<dbReference type="GO" id="GO:0005524">
    <property type="term" value="F:ATP binding"/>
    <property type="evidence" value="ECO:0007669"/>
    <property type="project" value="InterPro"/>
</dbReference>
<evidence type="ECO:0000259" key="1">
    <source>
        <dbReference type="Pfam" id="PF00005"/>
    </source>
</evidence>
<dbReference type="OrthoDB" id="6500128at2759"/>
<dbReference type="GO" id="GO:0090374">
    <property type="term" value="P:oligopeptide export from mitochondrion"/>
    <property type="evidence" value="ECO:0007669"/>
    <property type="project" value="TreeGrafter"/>
</dbReference>
<dbReference type="PANTHER" id="PTHR43394:SF1">
    <property type="entry name" value="ATP-BINDING CASSETTE SUB-FAMILY B MEMBER 10, MITOCHONDRIAL"/>
    <property type="match status" value="1"/>
</dbReference>
<dbReference type="SUPFAM" id="SSF52540">
    <property type="entry name" value="P-loop containing nucleoside triphosphate hydrolases"/>
    <property type="match status" value="1"/>
</dbReference>
<dbReference type="PANTHER" id="PTHR43394">
    <property type="entry name" value="ATP-DEPENDENT PERMEASE MDL1, MITOCHONDRIAL"/>
    <property type="match status" value="1"/>
</dbReference>
<dbReference type="InterPro" id="IPR027417">
    <property type="entry name" value="P-loop_NTPase"/>
</dbReference>
<dbReference type="Pfam" id="PF00005">
    <property type="entry name" value="ABC_tran"/>
    <property type="match status" value="1"/>
</dbReference>